<keyword evidence="2" id="KW-0694">RNA-binding</keyword>
<dbReference type="Gene3D" id="2.40.280.10">
    <property type="match status" value="1"/>
</dbReference>
<dbReference type="InterPro" id="IPR020081">
    <property type="entry name" value="SsrA-bd_prot_CS"/>
</dbReference>
<dbReference type="InterPro" id="IPR000037">
    <property type="entry name" value="SsrA-bd_prot"/>
</dbReference>
<dbReference type="GO" id="GO:0003723">
    <property type="term" value="F:RNA binding"/>
    <property type="evidence" value="ECO:0007669"/>
    <property type="project" value="UniProtKB-KW"/>
</dbReference>
<keyword evidence="1" id="KW-0963">Cytoplasm</keyword>
<dbReference type="AlphaFoldDB" id="A0A932ZUY0"/>
<dbReference type="GO" id="GO:0005829">
    <property type="term" value="C:cytosol"/>
    <property type="evidence" value="ECO:0007669"/>
    <property type="project" value="TreeGrafter"/>
</dbReference>
<dbReference type="SUPFAM" id="SSF74982">
    <property type="entry name" value="Small protein B (SmpB)"/>
    <property type="match status" value="1"/>
</dbReference>
<dbReference type="InterPro" id="IPR023620">
    <property type="entry name" value="SmpB"/>
</dbReference>
<evidence type="ECO:0000256" key="2">
    <source>
        <dbReference type="ARBA" id="ARBA00022884"/>
    </source>
</evidence>
<protein>
    <submittedName>
        <fullName evidence="3">SsrA-binding protein</fullName>
    </submittedName>
</protein>
<evidence type="ECO:0000313" key="3">
    <source>
        <dbReference type="EMBL" id="MBI4251836.1"/>
    </source>
</evidence>
<name>A0A932ZUY0_UNCTE</name>
<dbReference type="Proteomes" id="UP000752292">
    <property type="component" value="Unassembled WGS sequence"/>
</dbReference>
<dbReference type="PANTHER" id="PTHR30308:SF2">
    <property type="entry name" value="SSRA-BINDING PROTEIN"/>
    <property type="match status" value="1"/>
</dbReference>
<proteinExistence type="predicted"/>
<gene>
    <name evidence="3" type="ORF">HY618_05190</name>
</gene>
<accession>A0A932ZUY0</accession>
<dbReference type="Pfam" id="PF01668">
    <property type="entry name" value="SmpB"/>
    <property type="match status" value="1"/>
</dbReference>
<sequence length="56" mass="6127">MAKAEGAKPSIKIIAENRKARAEFFIEESYEAGLVLTGTEVKSLREGRANLKEAFG</sequence>
<reference evidence="3" key="1">
    <citation type="submission" date="2020-07" db="EMBL/GenBank/DDBJ databases">
        <title>Huge and variable diversity of episymbiotic CPR bacteria and DPANN archaea in groundwater ecosystems.</title>
        <authorList>
            <person name="He C.Y."/>
            <person name="Keren R."/>
            <person name="Whittaker M."/>
            <person name="Farag I.F."/>
            <person name="Doudna J."/>
            <person name="Cate J.H.D."/>
            <person name="Banfield J.F."/>
        </authorList>
    </citation>
    <scope>NUCLEOTIDE SEQUENCE</scope>
    <source>
        <strain evidence="3">NC_groundwater_1370_Ag_S-0.2um_69_93</strain>
    </source>
</reference>
<feature type="non-terminal residue" evidence="3">
    <location>
        <position position="56"/>
    </location>
</feature>
<organism evidence="3 4">
    <name type="scientific">Tectimicrobiota bacterium</name>
    <dbReference type="NCBI Taxonomy" id="2528274"/>
    <lineage>
        <taxon>Bacteria</taxon>
        <taxon>Pseudomonadati</taxon>
        <taxon>Nitrospinota/Tectimicrobiota group</taxon>
        <taxon>Candidatus Tectimicrobiota</taxon>
    </lineage>
</organism>
<comment type="caution">
    <text evidence="3">The sequence shown here is derived from an EMBL/GenBank/DDBJ whole genome shotgun (WGS) entry which is preliminary data.</text>
</comment>
<dbReference type="GO" id="GO:0070930">
    <property type="term" value="P:trans-translation-dependent protein tagging"/>
    <property type="evidence" value="ECO:0007669"/>
    <property type="project" value="TreeGrafter"/>
</dbReference>
<dbReference type="EMBL" id="JACQRX010000224">
    <property type="protein sequence ID" value="MBI4251836.1"/>
    <property type="molecule type" value="Genomic_DNA"/>
</dbReference>
<dbReference type="PROSITE" id="PS01317">
    <property type="entry name" value="SSRP"/>
    <property type="match status" value="1"/>
</dbReference>
<evidence type="ECO:0000313" key="4">
    <source>
        <dbReference type="Proteomes" id="UP000752292"/>
    </source>
</evidence>
<evidence type="ECO:0000256" key="1">
    <source>
        <dbReference type="ARBA" id="ARBA00022490"/>
    </source>
</evidence>
<dbReference type="PANTHER" id="PTHR30308">
    <property type="entry name" value="TMRNA-BINDING COMPONENT OF TRANS-TRANSLATION TAGGING COMPLEX"/>
    <property type="match status" value="1"/>
</dbReference>